<keyword evidence="3" id="KW-0539">Nucleus</keyword>
<evidence type="ECO:0000256" key="2">
    <source>
        <dbReference type="ARBA" id="ARBA00010291"/>
    </source>
</evidence>
<dbReference type="PANTHER" id="PTHR16684:SF11">
    <property type="entry name" value="CENTROMERE PROTEIN C"/>
    <property type="match status" value="1"/>
</dbReference>
<dbReference type="GO" id="GO:0051455">
    <property type="term" value="P:spindle attachment to meiosis I kinetochore"/>
    <property type="evidence" value="ECO:0007669"/>
    <property type="project" value="TreeGrafter"/>
</dbReference>
<evidence type="ECO:0000313" key="5">
    <source>
        <dbReference type="EMBL" id="KAF2301313.1"/>
    </source>
</evidence>
<keyword evidence="6" id="KW-1185">Reference proteome</keyword>
<name>A0A6A6LMF2_HEVBR</name>
<dbReference type="GO" id="GO:0005634">
    <property type="term" value="C:nucleus"/>
    <property type="evidence" value="ECO:0007669"/>
    <property type="project" value="UniProtKB-SubCell"/>
</dbReference>
<evidence type="ECO:0000256" key="1">
    <source>
        <dbReference type="ARBA" id="ARBA00004123"/>
    </source>
</evidence>
<dbReference type="GO" id="GO:0019237">
    <property type="term" value="F:centromeric DNA binding"/>
    <property type="evidence" value="ECO:0007669"/>
    <property type="project" value="InterPro"/>
</dbReference>
<gene>
    <name evidence="5" type="ORF">GH714_022589</name>
</gene>
<feature type="compositionally biased region" description="Polar residues" evidence="4">
    <location>
        <begin position="234"/>
        <end position="244"/>
    </location>
</feature>
<dbReference type="AlphaFoldDB" id="A0A6A6LMF2"/>
<protein>
    <submittedName>
        <fullName evidence="5">Uncharacterized protein</fullName>
    </submittedName>
</protein>
<reference evidence="5 6" key="1">
    <citation type="journal article" date="2020" name="Mol. Plant">
        <title>The Chromosome-Based Rubber Tree Genome Provides New Insights into Spurge Genome Evolution and Rubber Biosynthesis.</title>
        <authorList>
            <person name="Liu J."/>
            <person name="Shi C."/>
            <person name="Shi C.C."/>
            <person name="Li W."/>
            <person name="Zhang Q.J."/>
            <person name="Zhang Y."/>
            <person name="Li K."/>
            <person name="Lu H.F."/>
            <person name="Shi C."/>
            <person name="Zhu S.T."/>
            <person name="Xiao Z.Y."/>
            <person name="Nan H."/>
            <person name="Yue Y."/>
            <person name="Zhu X.G."/>
            <person name="Wu Y."/>
            <person name="Hong X.N."/>
            <person name="Fan G.Y."/>
            <person name="Tong Y."/>
            <person name="Zhang D."/>
            <person name="Mao C.L."/>
            <person name="Liu Y.L."/>
            <person name="Hao S.J."/>
            <person name="Liu W.Q."/>
            <person name="Lv M.Q."/>
            <person name="Zhang H.B."/>
            <person name="Liu Y."/>
            <person name="Hu-Tang G.R."/>
            <person name="Wang J.P."/>
            <person name="Wang J.H."/>
            <person name="Sun Y.H."/>
            <person name="Ni S.B."/>
            <person name="Chen W.B."/>
            <person name="Zhang X.C."/>
            <person name="Jiao Y.N."/>
            <person name="Eichler E.E."/>
            <person name="Li G.H."/>
            <person name="Liu X."/>
            <person name="Gao L.Z."/>
        </authorList>
    </citation>
    <scope>NUCLEOTIDE SEQUENCE [LARGE SCALE GENOMIC DNA]</scope>
    <source>
        <strain evidence="6">cv. GT1</strain>
        <tissue evidence="5">Leaf</tissue>
    </source>
</reference>
<dbReference type="InterPro" id="IPR028386">
    <property type="entry name" value="CENP-C/Mif2/cnp3"/>
</dbReference>
<comment type="similarity">
    <text evidence="2">Belongs to the CENP-C/MIF2 family.</text>
</comment>
<comment type="caution">
    <text evidence="5">The sequence shown here is derived from an EMBL/GenBank/DDBJ whole genome shotgun (WGS) entry which is preliminary data.</text>
</comment>
<dbReference type="Proteomes" id="UP000467840">
    <property type="component" value="Chromosome 4"/>
</dbReference>
<dbReference type="GO" id="GO:0051315">
    <property type="term" value="P:attachment of mitotic spindle microtubules to kinetochore"/>
    <property type="evidence" value="ECO:0007669"/>
    <property type="project" value="TreeGrafter"/>
</dbReference>
<dbReference type="GO" id="GO:0000776">
    <property type="term" value="C:kinetochore"/>
    <property type="evidence" value="ECO:0007669"/>
    <property type="project" value="InterPro"/>
</dbReference>
<sequence>MSYGMPVQNPGKLIEQAKTISDNTTSVPNAKMTSEVALEHKNDVVAEKAVEFPRGQRPGLGRKRPRFSLLPNISQPTVNLEPTLDFDKLKGPEEFFLAYERLENSDQYNVFMVPRSQRLGIPGVRRGWAINLLQDRLQIKPLHIEKLSLPELPDIQRINFKASGVNLPKHRNVLSDIHNLLNGTKNITPMKLQNAESSVPSFGSPTPPKNPLASLSLLRKVIFQPNLSSDPFSTVDIDQSSARNASPVEDIDKDSDPIDVEKTLCISFELNSLTTEEDDGTIVDRSSTMAVGDFTCSFEKCLNERSLRLASGNGVGLRESGLELEDNNVCMDYDVINENLSQADAVVNRQANGPDELEDIVEDVMQEAVASVPSDQKTDDCPVEMSNSIQNKHGQSNLAVGKKHALDGCADIQDGAPEQIQETISEQQNEQIQESSVISMNERIKAKPNPRKERKSKVLSGRQSLAGCGMSWETGVRRSTGSGQDLWSIERRKIFIWAHSSELSFVPLILPLDYYKSPQFTSTFAYPLALYEEESLVGKEKKPIAWPWLSN</sequence>
<evidence type="ECO:0000256" key="3">
    <source>
        <dbReference type="ARBA" id="ARBA00023242"/>
    </source>
</evidence>
<evidence type="ECO:0000313" key="6">
    <source>
        <dbReference type="Proteomes" id="UP000467840"/>
    </source>
</evidence>
<organism evidence="5 6">
    <name type="scientific">Hevea brasiliensis</name>
    <name type="common">Para rubber tree</name>
    <name type="synonym">Siphonia brasiliensis</name>
    <dbReference type="NCBI Taxonomy" id="3981"/>
    <lineage>
        <taxon>Eukaryota</taxon>
        <taxon>Viridiplantae</taxon>
        <taxon>Streptophyta</taxon>
        <taxon>Embryophyta</taxon>
        <taxon>Tracheophyta</taxon>
        <taxon>Spermatophyta</taxon>
        <taxon>Magnoliopsida</taxon>
        <taxon>eudicotyledons</taxon>
        <taxon>Gunneridae</taxon>
        <taxon>Pentapetalae</taxon>
        <taxon>rosids</taxon>
        <taxon>fabids</taxon>
        <taxon>Malpighiales</taxon>
        <taxon>Euphorbiaceae</taxon>
        <taxon>Crotonoideae</taxon>
        <taxon>Micrandreae</taxon>
        <taxon>Hevea</taxon>
    </lineage>
</organism>
<dbReference type="EMBL" id="JAAGAX010000010">
    <property type="protein sequence ID" value="KAF2301313.1"/>
    <property type="molecule type" value="Genomic_DNA"/>
</dbReference>
<proteinExistence type="inferred from homology"/>
<dbReference type="PANTHER" id="PTHR16684">
    <property type="entry name" value="CENTROMERE PROTEIN C"/>
    <property type="match status" value="1"/>
</dbReference>
<evidence type="ECO:0000256" key="4">
    <source>
        <dbReference type="SAM" id="MobiDB-lite"/>
    </source>
</evidence>
<dbReference type="GO" id="GO:0051382">
    <property type="term" value="P:kinetochore assembly"/>
    <property type="evidence" value="ECO:0007669"/>
    <property type="project" value="InterPro"/>
</dbReference>
<comment type="subcellular location">
    <subcellularLocation>
        <location evidence="1">Nucleus</location>
    </subcellularLocation>
</comment>
<accession>A0A6A6LMF2</accession>
<feature type="region of interest" description="Disordered" evidence="4">
    <location>
        <begin position="234"/>
        <end position="254"/>
    </location>
</feature>